<dbReference type="GO" id="GO:0005540">
    <property type="term" value="F:hyaluronic acid binding"/>
    <property type="evidence" value="ECO:0007669"/>
    <property type="project" value="InterPro"/>
</dbReference>
<evidence type="ECO:0000256" key="5">
    <source>
        <dbReference type="ARBA" id="ARBA00023136"/>
    </source>
</evidence>
<feature type="transmembrane region" description="Helical" evidence="11">
    <location>
        <begin position="254"/>
        <end position="278"/>
    </location>
</feature>
<evidence type="ECO:0000256" key="3">
    <source>
        <dbReference type="ARBA" id="ARBA00022729"/>
    </source>
</evidence>
<dbReference type="PROSITE" id="PS01241">
    <property type="entry name" value="LINK_1"/>
    <property type="match status" value="1"/>
</dbReference>
<dbReference type="InterPro" id="IPR000538">
    <property type="entry name" value="Link_dom"/>
</dbReference>
<keyword evidence="3 12" id="KW-0732">Signal</keyword>
<dbReference type="PANTHER" id="PTHR10225">
    <property type="entry name" value="HYALURONAN RECEPTOR"/>
    <property type="match status" value="1"/>
</dbReference>
<dbReference type="PROSITE" id="PS50963">
    <property type="entry name" value="LINK_2"/>
    <property type="match status" value="1"/>
</dbReference>
<dbReference type="InterPro" id="IPR016186">
    <property type="entry name" value="C-type_lectin-like/link_sf"/>
</dbReference>
<dbReference type="GeneID" id="114451724"/>
<keyword evidence="2 11" id="KW-0812">Transmembrane</keyword>
<keyword evidence="14" id="KW-1185">Reference proteome</keyword>
<feature type="domain" description="Link" evidence="13">
    <location>
        <begin position="38"/>
        <end position="128"/>
    </location>
</feature>
<evidence type="ECO:0000256" key="11">
    <source>
        <dbReference type="SAM" id="Phobius"/>
    </source>
</evidence>
<evidence type="ECO:0000256" key="8">
    <source>
        <dbReference type="ARBA" id="ARBA00023180"/>
    </source>
</evidence>
<evidence type="ECO:0000313" key="14">
    <source>
        <dbReference type="Proteomes" id="UP000515145"/>
    </source>
</evidence>
<protein>
    <submittedName>
        <fullName evidence="15">Lymphatic vessel endothelial hyaluronic receptor 1b</fullName>
    </submittedName>
</protein>
<dbReference type="InterPro" id="IPR016187">
    <property type="entry name" value="CTDL_fold"/>
</dbReference>
<dbReference type="SUPFAM" id="SSF56436">
    <property type="entry name" value="C-type lectin-like"/>
    <property type="match status" value="1"/>
</dbReference>
<dbReference type="InParanoid" id="A0A6P7KA81"/>
<evidence type="ECO:0000256" key="1">
    <source>
        <dbReference type="ARBA" id="ARBA00004167"/>
    </source>
</evidence>
<feature type="compositionally biased region" description="Polar residues" evidence="10">
    <location>
        <begin position="179"/>
        <end position="188"/>
    </location>
</feature>
<feature type="disulfide bond" evidence="9">
    <location>
        <begin position="83"/>
        <end position="104"/>
    </location>
</feature>
<reference evidence="15" key="1">
    <citation type="submission" date="2025-08" db="UniProtKB">
        <authorList>
            <consortium name="RefSeq"/>
        </authorList>
    </citation>
    <scope>IDENTIFICATION</scope>
</reference>
<feature type="chain" id="PRO_5028297763" evidence="12">
    <location>
        <begin position="25"/>
        <end position="351"/>
    </location>
</feature>
<dbReference type="GO" id="GO:0007155">
    <property type="term" value="P:cell adhesion"/>
    <property type="evidence" value="ECO:0007669"/>
    <property type="project" value="InterPro"/>
</dbReference>
<feature type="compositionally biased region" description="Low complexity" evidence="10">
    <location>
        <begin position="143"/>
        <end position="178"/>
    </location>
</feature>
<dbReference type="GO" id="GO:0004888">
    <property type="term" value="F:transmembrane signaling receptor activity"/>
    <property type="evidence" value="ECO:0007669"/>
    <property type="project" value="TreeGrafter"/>
</dbReference>
<feature type="signal peptide" evidence="12">
    <location>
        <begin position="1"/>
        <end position="24"/>
    </location>
</feature>
<feature type="region of interest" description="Disordered" evidence="10">
    <location>
        <begin position="143"/>
        <end position="215"/>
    </location>
</feature>
<evidence type="ECO:0000256" key="9">
    <source>
        <dbReference type="PROSITE-ProRule" id="PRU00323"/>
    </source>
</evidence>
<proteinExistence type="predicted"/>
<accession>A0A6P7KA81</accession>
<dbReference type="OrthoDB" id="8952307at2759"/>
<dbReference type="CTD" id="564249"/>
<dbReference type="Proteomes" id="UP000515145">
    <property type="component" value="Chromosome 19"/>
</dbReference>
<gene>
    <name evidence="15" type="primary">lyve1b</name>
</gene>
<sequence>MAKLIFYILFFLLCFTNFLLPSESSPVRAAPQSQRVAGVFLLTEGGKYTFNFTAARAACLFLNITMATIDHMERAVQHGLETCKYGWTADGVAVIPRLNSDEKCGKGKTGVVKWFAAQDHNFGVFCFNASDLEGTSTTAPQTFTSSTTLTAPTFTPATPPVTTTTTMSPPSTRRPTTRNPKQTPSTSAFGPLIKTTRSTTVSSSSSSSHSPTTLPHLINAEPAVSTRVFSTSAHTSNFWELPVPESSFKPSLGAVPTAIIVLSVVLLLLAAAAATWYYKLNSATCWSQRQPKDDTETEMWKNTDSEMDLHGLCGAEEDDDEEESHRKYFSDITLCVNPNVKADTLECLHDN</sequence>
<dbReference type="GO" id="GO:0005886">
    <property type="term" value="C:plasma membrane"/>
    <property type="evidence" value="ECO:0007669"/>
    <property type="project" value="TreeGrafter"/>
</dbReference>
<evidence type="ECO:0000313" key="15">
    <source>
        <dbReference type="RefSeq" id="XP_028286335.1"/>
    </source>
</evidence>
<comment type="caution">
    <text evidence="9">Lacks conserved residue(s) required for the propagation of feature annotation.</text>
</comment>
<evidence type="ECO:0000256" key="10">
    <source>
        <dbReference type="SAM" id="MobiDB-lite"/>
    </source>
</evidence>
<organism evidence="14 15">
    <name type="scientific">Parambassis ranga</name>
    <name type="common">Indian glassy fish</name>
    <dbReference type="NCBI Taxonomy" id="210632"/>
    <lineage>
        <taxon>Eukaryota</taxon>
        <taxon>Metazoa</taxon>
        <taxon>Chordata</taxon>
        <taxon>Craniata</taxon>
        <taxon>Vertebrata</taxon>
        <taxon>Euteleostomi</taxon>
        <taxon>Actinopterygii</taxon>
        <taxon>Neopterygii</taxon>
        <taxon>Teleostei</taxon>
        <taxon>Neoteleostei</taxon>
        <taxon>Acanthomorphata</taxon>
        <taxon>Ovalentaria</taxon>
        <taxon>Ambassidae</taxon>
        <taxon>Parambassis</taxon>
    </lineage>
</organism>
<dbReference type="PANTHER" id="PTHR10225:SF2">
    <property type="entry name" value="LYMPHATIC VESSEL ENDOTHELIAL HYALURONIC ACID RECEPTOR 1"/>
    <property type="match status" value="1"/>
</dbReference>
<evidence type="ECO:0000256" key="7">
    <source>
        <dbReference type="ARBA" id="ARBA00023170"/>
    </source>
</evidence>
<evidence type="ECO:0000256" key="12">
    <source>
        <dbReference type="SAM" id="SignalP"/>
    </source>
</evidence>
<dbReference type="RefSeq" id="XP_028286335.1">
    <property type="nucleotide sequence ID" value="XM_028430534.1"/>
</dbReference>
<evidence type="ECO:0000256" key="2">
    <source>
        <dbReference type="ARBA" id="ARBA00022692"/>
    </source>
</evidence>
<dbReference type="InterPro" id="IPR043210">
    <property type="entry name" value="CD44_antigen-like"/>
</dbReference>
<dbReference type="SMART" id="SM00445">
    <property type="entry name" value="LINK"/>
    <property type="match status" value="1"/>
</dbReference>
<comment type="subcellular location">
    <subcellularLocation>
        <location evidence="1">Membrane</location>
        <topology evidence="1">Single-pass membrane protein</topology>
    </subcellularLocation>
</comment>
<dbReference type="Pfam" id="PF00193">
    <property type="entry name" value="Xlink"/>
    <property type="match status" value="1"/>
</dbReference>
<keyword evidence="7 15" id="KW-0675">Receptor</keyword>
<name>A0A6P7KA81_9TELE</name>
<evidence type="ECO:0000256" key="4">
    <source>
        <dbReference type="ARBA" id="ARBA00022989"/>
    </source>
</evidence>
<feature type="compositionally biased region" description="Low complexity" evidence="10">
    <location>
        <begin position="195"/>
        <end position="213"/>
    </location>
</feature>
<dbReference type="Gene3D" id="3.10.100.10">
    <property type="entry name" value="Mannose-Binding Protein A, subunit A"/>
    <property type="match status" value="1"/>
</dbReference>
<keyword evidence="6 9" id="KW-1015">Disulfide bond</keyword>
<keyword evidence="4 11" id="KW-1133">Transmembrane helix</keyword>
<keyword evidence="5 11" id="KW-0472">Membrane</keyword>
<evidence type="ECO:0000256" key="6">
    <source>
        <dbReference type="ARBA" id="ARBA00023157"/>
    </source>
</evidence>
<keyword evidence="8" id="KW-0325">Glycoprotein</keyword>
<evidence type="ECO:0000259" key="13">
    <source>
        <dbReference type="PROSITE" id="PS50963"/>
    </source>
</evidence>
<dbReference type="AlphaFoldDB" id="A0A6P7KA81"/>